<keyword evidence="2" id="KW-1185">Reference proteome</keyword>
<dbReference type="Pfam" id="PF06078">
    <property type="entry name" value="DUF937"/>
    <property type="match status" value="1"/>
</dbReference>
<proteinExistence type="predicted"/>
<gene>
    <name evidence="1" type="ORF">NG895_15315</name>
</gene>
<evidence type="ECO:0000313" key="1">
    <source>
        <dbReference type="EMBL" id="MCO6045280.1"/>
    </source>
</evidence>
<dbReference type="AlphaFoldDB" id="A0A9X2JGR4"/>
<comment type="caution">
    <text evidence="1">The sequence shown here is derived from an EMBL/GenBank/DDBJ whole genome shotgun (WGS) entry which is preliminary data.</text>
</comment>
<dbReference type="PROSITE" id="PS00018">
    <property type="entry name" value="EF_HAND_1"/>
    <property type="match status" value="1"/>
</dbReference>
<reference evidence="1" key="1">
    <citation type="submission" date="2022-06" db="EMBL/GenBank/DDBJ databases">
        <title>Aeoliella straminimaris, a novel planctomycete from sediments.</title>
        <authorList>
            <person name="Vitorino I.R."/>
            <person name="Lage O.M."/>
        </authorList>
    </citation>
    <scope>NUCLEOTIDE SEQUENCE</scope>
    <source>
        <strain evidence="1">ICT_H6.2</strain>
    </source>
</reference>
<dbReference type="EMBL" id="JAMXLR010000054">
    <property type="protein sequence ID" value="MCO6045280.1"/>
    <property type="molecule type" value="Genomic_DNA"/>
</dbReference>
<evidence type="ECO:0000313" key="2">
    <source>
        <dbReference type="Proteomes" id="UP001155241"/>
    </source>
</evidence>
<sequence>MPGLLETLFADDTATIEQVRQHTGDPQRAEQAYGAAVGTLLRGLEAKSKTTQGAEGLWDKLSKFARQGHIPQDSPARQGVEVRDMEPKAAREMLKTIFGKDAAKVEGGFSKVVKLDPEATQQIFAKVLPVVLGTVFGAAKRADEEDPEALPKVVRDARKEVEQRQPKTAGIFAAIFDQDHDGDVDLTDLAGIFLRKPK</sequence>
<dbReference type="Proteomes" id="UP001155241">
    <property type="component" value="Unassembled WGS sequence"/>
</dbReference>
<accession>A0A9X2JGR4</accession>
<dbReference type="InterPro" id="IPR009282">
    <property type="entry name" value="DUF937"/>
</dbReference>
<protein>
    <submittedName>
        <fullName evidence="1">DUF937 domain-containing protein</fullName>
    </submittedName>
</protein>
<name>A0A9X2JGR4_9BACT</name>
<dbReference type="RefSeq" id="WP_252853396.1">
    <property type="nucleotide sequence ID" value="NZ_JAMXLR010000054.1"/>
</dbReference>
<dbReference type="InterPro" id="IPR018247">
    <property type="entry name" value="EF_Hand_1_Ca_BS"/>
</dbReference>
<organism evidence="1 2">
    <name type="scientific">Aeoliella straminimaris</name>
    <dbReference type="NCBI Taxonomy" id="2954799"/>
    <lineage>
        <taxon>Bacteria</taxon>
        <taxon>Pseudomonadati</taxon>
        <taxon>Planctomycetota</taxon>
        <taxon>Planctomycetia</taxon>
        <taxon>Pirellulales</taxon>
        <taxon>Lacipirellulaceae</taxon>
        <taxon>Aeoliella</taxon>
    </lineage>
</organism>